<feature type="region of interest" description="Disordered" evidence="1">
    <location>
        <begin position="22"/>
        <end position="44"/>
    </location>
</feature>
<sequence length="67" mass="7189">NVLAFCSIPAVGRGIFSGTSSSSMQQLQINPPEQRSTGRPPPRTQLILRPQSKVAPLYVHVCGITVT</sequence>
<dbReference type="Proteomes" id="UP000076502">
    <property type="component" value="Unassembled WGS sequence"/>
</dbReference>
<gene>
    <name evidence="2" type="ORF">WN55_01889</name>
</gene>
<evidence type="ECO:0000313" key="3">
    <source>
        <dbReference type="Proteomes" id="UP000076502"/>
    </source>
</evidence>
<reference evidence="2 3" key="1">
    <citation type="submission" date="2015-07" db="EMBL/GenBank/DDBJ databases">
        <title>The genome of Dufourea novaeangliae.</title>
        <authorList>
            <person name="Pan H."/>
            <person name="Kapheim K."/>
        </authorList>
    </citation>
    <scope>NUCLEOTIDE SEQUENCE [LARGE SCALE GENOMIC DNA]</scope>
    <source>
        <strain evidence="2">0120121106</strain>
        <tissue evidence="2">Whole body</tissue>
    </source>
</reference>
<name>A0A154PH08_DUFNO</name>
<feature type="non-terminal residue" evidence="2">
    <location>
        <position position="1"/>
    </location>
</feature>
<organism evidence="2 3">
    <name type="scientific">Dufourea novaeangliae</name>
    <name type="common">Sweat bee</name>
    <dbReference type="NCBI Taxonomy" id="178035"/>
    <lineage>
        <taxon>Eukaryota</taxon>
        <taxon>Metazoa</taxon>
        <taxon>Ecdysozoa</taxon>
        <taxon>Arthropoda</taxon>
        <taxon>Hexapoda</taxon>
        <taxon>Insecta</taxon>
        <taxon>Pterygota</taxon>
        <taxon>Neoptera</taxon>
        <taxon>Endopterygota</taxon>
        <taxon>Hymenoptera</taxon>
        <taxon>Apocrita</taxon>
        <taxon>Aculeata</taxon>
        <taxon>Apoidea</taxon>
        <taxon>Anthophila</taxon>
        <taxon>Halictidae</taxon>
        <taxon>Rophitinae</taxon>
        <taxon>Dufourea</taxon>
    </lineage>
</organism>
<evidence type="ECO:0000313" key="2">
    <source>
        <dbReference type="EMBL" id="KZC10460.1"/>
    </source>
</evidence>
<dbReference type="AlphaFoldDB" id="A0A154PH08"/>
<proteinExistence type="predicted"/>
<evidence type="ECO:0000256" key="1">
    <source>
        <dbReference type="SAM" id="MobiDB-lite"/>
    </source>
</evidence>
<accession>A0A154PH08</accession>
<dbReference type="EMBL" id="KQ434890">
    <property type="protein sequence ID" value="KZC10460.1"/>
    <property type="molecule type" value="Genomic_DNA"/>
</dbReference>
<keyword evidence="3" id="KW-1185">Reference proteome</keyword>
<feature type="compositionally biased region" description="Polar residues" evidence="1">
    <location>
        <begin position="22"/>
        <end position="37"/>
    </location>
</feature>
<protein>
    <submittedName>
        <fullName evidence="2">Uncharacterized protein</fullName>
    </submittedName>
</protein>